<dbReference type="PANTHER" id="PTHR13582:SF0">
    <property type="entry name" value="M-PHASE PHOSPHOPROTEIN 6"/>
    <property type="match status" value="1"/>
</dbReference>
<protein>
    <submittedName>
        <fullName evidence="2">Uncharacterized protein</fullName>
    </submittedName>
</protein>
<dbReference type="InterPro" id="IPR019324">
    <property type="entry name" value="MPP6"/>
</dbReference>
<feature type="compositionally biased region" description="Polar residues" evidence="1">
    <location>
        <begin position="58"/>
        <end position="68"/>
    </location>
</feature>
<organism evidence="2">
    <name type="scientific">Arundo donax</name>
    <name type="common">Giant reed</name>
    <name type="synonym">Donax arundinaceus</name>
    <dbReference type="NCBI Taxonomy" id="35708"/>
    <lineage>
        <taxon>Eukaryota</taxon>
        <taxon>Viridiplantae</taxon>
        <taxon>Streptophyta</taxon>
        <taxon>Embryophyta</taxon>
        <taxon>Tracheophyta</taxon>
        <taxon>Spermatophyta</taxon>
        <taxon>Magnoliopsida</taxon>
        <taxon>Liliopsida</taxon>
        <taxon>Poales</taxon>
        <taxon>Poaceae</taxon>
        <taxon>PACMAD clade</taxon>
        <taxon>Arundinoideae</taxon>
        <taxon>Arundineae</taxon>
        <taxon>Arundo</taxon>
    </lineage>
</organism>
<feature type="compositionally biased region" description="Basic and acidic residues" evidence="1">
    <location>
        <begin position="45"/>
        <end position="57"/>
    </location>
</feature>
<accession>A0A0A9D2I2</accession>
<dbReference type="AlphaFoldDB" id="A0A0A9D2I2"/>
<dbReference type="PANTHER" id="PTHR13582">
    <property type="entry name" value="M-PHASE PHOSPHOPROTEIN 6"/>
    <property type="match status" value="1"/>
</dbReference>
<sequence length="107" mass="11797">MAPGGSVGSSAQVSRKCIVIMEGNPHPGAVKGRMSFQNFNPSIDKLNEEARDDHETESSSPSNYHQDSANSRRLVISLLSDLGNFICQNIFSFKRALFYCLCVEQLT</sequence>
<name>A0A0A9D2I2_ARUDO</name>
<reference evidence="2" key="2">
    <citation type="journal article" date="2015" name="Data Brief">
        <title>Shoot transcriptome of the giant reed, Arundo donax.</title>
        <authorList>
            <person name="Barrero R.A."/>
            <person name="Guerrero F.D."/>
            <person name="Moolhuijzen P."/>
            <person name="Goolsby J.A."/>
            <person name="Tidwell J."/>
            <person name="Bellgard S.E."/>
            <person name="Bellgard M.I."/>
        </authorList>
    </citation>
    <scope>NUCLEOTIDE SEQUENCE</scope>
    <source>
        <tissue evidence="2">Shoot tissue taken approximately 20 cm above the soil surface</tissue>
    </source>
</reference>
<evidence type="ECO:0000313" key="2">
    <source>
        <dbReference type="EMBL" id="JAD82809.1"/>
    </source>
</evidence>
<reference evidence="2" key="1">
    <citation type="submission" date="2014-09" db="EMBL/GenBank/DDBJ databases">
        <authorList>
            <person name="Magalhaes I.L.F."/>
            <person name="Oliveira U."/>
            <person name="Santos F.R."/>
            <person name="Vidigal T.H.D.A."/>
            <person name="Brescovit A.D."/>
            <person name="Santos A.J."/>
        </authorList>
    </citation>
    <scope>NUCLEOTIDE SEQUENCE</scope>
    <source>
        <tissue evidence="2">Shoot tissue taken approximately 20 cm above the soil surface</tissue>
    </source>
</reference>
<feature type="region of interest" description="Disordered" evidence="1">
    <location>
        <begin position="44"/>
        <end position="68"/>
    </location>
</feature>
<dbReference type="GO" id="GO:0000460">
    <property type="term" value="P:maturation of 5.8S rRNA"/>
    <property type="evidence" value="ECO:0007669"/>
    <property type="project" value="TreeGrafter"/>
</dbReference>
<proteinExistence type="predicted"/>
<dbReference type="EMBL" id="GBRH01215086">
    <property type="protein sequence ID" value="JAD82809.1"/>
    <property type="molecule type" value="Transcribed_RNA"/>
</dbReference>
<evidence type="ECO:0000256" key="1">
    <source>
        <dbReference type="SAM" id="MobiDB-lite"/>
    </source>
</evidence>